<dbReference type="InterPro" id="IPR005828">
    <property type="entry name" value="MFS_sugar_transport-like"/>
</dbReference>
<gene>
    <name evidence="9" type="ORF">Bandiella_00237</name>
</gene>
<accession>A0ABZ0UN55</accession>
<keyword evidence="2" id="KW-0813">Transport</keyword>
<keyword evidence="4 7" id="KW-0812">Transmembrane</keyword>
<feature type="domain" description="Major facilitator superfamily (MFS) profile" evidence="8">
    <location>
        <begin position="15"/>
        <end position="164"/>
    </location>
</feature>
<feature type="transmembrane region" description="Helical" evidence="7">
    <location>
        <begin position="55"/>
        <end position="79"/>
    </location>
</feature>
<evidence type="ECO:0000256" key="2">
    <source>
        <dbReference type="ARBA" id="ARBA00022448"/>
    </source>
</evidence>
<dbReference type="EMBL" id="CP110820">
    <property type="protein sequence ID" value="WPX96133.1"/>
    <property type="molecule type" value="Genomic_DNA"/>
</dbReference>
<dbReference type="PROSITE" id="PS50850">
    <property type="entry name" value="MFS"/>
    <property type="match status" value="1"/>
</dbReference>
<dbReference type="PANTHER" id="PTHR43045:SF1">
    <property type="entry name" value="SHIKIMATE TRANSPORTER"/>
    <property type="match status" value="1"/>
</dbReference>
<evidence type="ECO:0000256" key="5">
    <source>
        <dbReference type="ARBA" id="ARBA00022989"/>
    </source>
</evidence>
<protein>
    <submittedName>
        <fullName evidence="9">MFS transporter domain protein</fullName>
    </submittedName>
</protein>
<keyword evidence="5 7" id="KW-1133">Transmembrane helix</keyword>
<keyword evidence="10" id="KW-1185">Reference proteome</keyword>
<evidence type="ECO:0000256" key="1">
    <source>
        <dbReference type="ARBA" id="ARBA00004651"/>
    </source>
</evidence>
<dbReference type="Proteomes" id="UP001327219">
    <property type="component" value="Chromosome"/>
</dbReference>
<dbReference type="InterPro" id="IPR036259">
    <property type="entry name" value="MFS_trans_sf"/>
</dbReference>
<evidence type="ECO:0000313" key="9">
    <source>
        <dbReference type="EMBL" id="WPX96133.1"/>
    </source>
</evidence>
<dbReference type="RefSeq" id="WP_323733046.1">
    <property type="nucleotide sequence ID" value="NZ_CP110820.1"/>
</dbReference>
<dbReference type="PANTHER" id="PTHR43045">
    <property type="entry name" value="SHIKIMATE TRANSPORTER"/>
    <property type="match status" value="1"/>
</dbReference>
<evidence type="ECO:0000256" key="4">
    <source>
        <dbReference type="ARBA" id="ARBA00022692"/>
    </source>
</evidence>
<feature type="transmembrane region" description="Helical" evidence="7">
    <location>
        <begin position="15"/>
        <end position="35"/>
    </location>
</feature>
<dbReference type="InterPro" id="IPR020846">
    <property type="entry name" value="MFS_dom"/>
</dbReference>
<reference evidence="9 10" key="1">
    <citation type="submission" date="2022-11" db="EMBL/GenBank/DDBJ databases">
        <title>Host association and intracellularity evolved multiple times independently in the Rickettsiales.</title>
        <authorList>
            <person name="Castelli M."/>
            <person name="Nardi T."/>
            <person name="Gammuto L."/>
            <person name="Bellinzona G."/>
            <person name="Sabaneyeva E."/>
            <person name="Potekhin A."/>
            <person name="Serra V."/>
            <person name="Petroni G."/>
            <person name="Sassera D."/>
        </authorList>
    </citation>
    <scope>NUCLEOTIDE SEQUENCE [LARGE SCALE GENOMIC DNA]</scope>
    <source>
        <strain evidence="9 10">NDG2</strain>
    </source>
</reference>
<organism evidence="9 10">
    <name type="scientific">Candidatus Bandiella euplotis</name>
    <dbReference type="NCBI Taxonomy" id="1664265"/>
    <lineage>
        <taxon>Bacteria</taxon>
        <taxon>Pseudomonadati</taxon>
        <taxon>Pseudomonadota</taxon>
        <taxon>Alphaproteobacteria</taxon>
        <taxon>Rickettsiales</taxon>
        <taxon>Candidatus Midichloriaceae</taxon>
        <taxon>Candidatus Bandiella</taxon>
    </lineage>
</organism>
<evidence type="ECO:0000256" key="3">
    <source>
        <dbReference type="ARBA" id="ARBA00022475"/>
    </source>
</evidence>
<dbReference type="Pfam" id="PF00083">
    <property type="entry name" value="Sugar_tr"/>
    <property type="match status" value="1"/>
</dbReference>
<evidence type="ECO:0000256" key="7">
    <source>
        <dbReference type="SAM" id="Phobius"/>
    </source>
</evidence>
<keyword evidence="6 7" id="KW-0472">Membrane</keyword>
<name>A0ABZ0UN55_9RICK</name>
<evidence type="ECO:0000256" key="6">
    <source>
        <dbReference type="ARBA" id="ARBA00023136"/>
    </source>
</evidence>
<keyword evidence="3" id="KW-1003">Cell membrane</keyword>
<sequence length="164" mass="18052">MTNNASKLSRQQKEAVALLSIGTFLEYFDLMLYVHMAVLLNGLFFPQDNPTTAKLMGALAIVMTFVLRPIGGFVIGWIGDEIGRKATIVITTLIMATSCLMMATVGTYAEIGITATIIVMVCRMLQGFSSLGEVMGASLYLSEIFKPPHRYMAWHVECLPLLHD</sequence>
<dbReference type="SUPFAM" id="SSF103473">
    <property type="entry name" value="MFS general substrate transporter"/>
    <property type="match status" value="1"/>
</dbReference>
<comment type="subcellular location">
    <subcellularLocation>
        <location evidence="1">Cell membrane</location>
        <topology evidence="1">Multi-pass membrane protein</topology>
    </subcellularLocation>
</comment>
<dbReference type="Gene3D" id="1.20.1250.20">
    <property type="entry name" value="MFS general substrate transporter like domains"/>
    <property type="match status" value="1"/>
</dbReference>
<evidence type="ECO:0000259" key="8">
    <source>
        <dbReference type="PROSITE" id="PS50850"/>
    </source>
</evidence>
<proteinExistence type="predicted"/>
<evidence type="ECO:0000313" key="10">
    <source>
        <dbReference type="Proteomes" id="UP001327219"/>
    </source>
</evidence>